<keyword evidence="3" id="KW-0804">Transcription</keyword>
<dbReference type="HOGENOM" id="CLU_043516_2_0_9"/>
<dbReference type="CDD" id="cd07377">
    <property type="entry name" value="WHTH_GntR"/>
    <property type="match status" value="2"/>
</dbReference>
<evidence type="ECO:0000256" key="3">
    <source>
        <dbReference type="ARBA" id="ARBA00023163"/>
    </source>
</evidence>
<dbReference type="InterPro" id="IPR050679">
    <property type="entry name" value="Bact_HTH_transcr_reg"/>
</dbReference>
<dbReference type="eggNOG" id="COG2188">
    <property type="taxonomic scope" value="Bacteria"/>
</dbReference>
<evidence type="ECO:0000313" key="5">
    <source>
        <dbReference type="EMBL" id="EFW06489.1"/>
    </source>
</evidence>
<evidence type="ECO:0000259" key="4">
    <source>
        <dbReference type="PROSITE" id="PS50949"/>
    </source>
</evidence>
<organism evidence="5 6">
    <name type="scientific">Coprobacillus cateniformis</name>
    <dbReference type="NCBI Taxonomy" id="100884"/>
    <lineage>
        <taxon>Bacteria</taxon>
        <taxon>Bacillati</taxon>
        <taxon>Bacillota</taxon>
        <taxon>Erysipelotrichia</taxon>
        <taxon>Erysipelotrichales</taxon>
        <taxon>Coprobacillaceae</taxon>
        <taxon>Coprobacillus</taxon>
    </lineage>
</organism>
<proteinExistence type="predicted"/>
<dbReference type="AlphaFoldDB" id="E7G5I8"/>
<dbReference type="EMBL" id="ADKX01000001">
    <property type="protein sequence ID" value="EFW06489.1"/>
    <property type="molecule type" value="Genomic_DNA"/>
</dbReference>
<name>E7G5I8_9FIRM</name>
<dbReference type="PANTHER" id="PTHR44846">
    <property type="entry name" value="MANNOSYL-D-GLYCERATE TRANSPORT/METABOLISM SYSTEM REPRESSOR MNGR-RELATED"/>
    <property type="match status" value="1"/>
</dbReference>
<dbReference type="GO" id="GO:0003677">
    <property type="term" value="F:DNA binding"/>
    <property type="evidence" value="ECO:0007669"/>
    <property type="project" value="UniProtKB-KW"/>
</dbReference>
<dbReference type="GO" id="GO:0003700">
    <property type="term" value="F:DNA-binding transcription factor activity"/>
    <property type="evidence" value="ECO:0007669"/>
    <property type="project" value="InterPro"/>
</dbReference>
<protein>
    <recommendedName>
        <fullName evidence="4">HTH gntR-type domain-containing protein</fullName>
    </recommendedName>
</protein>
<dbReference type="GO" id="GO:0045892">
    <property type="term" value="P:negative regulation of DNA-templated transcription"/>
    <property type="evidence" value="ECO:0007669"/>
    <property type="project" value="TreeGrafter"/>
</dbReference>
<dbReference type="InterPro" id="IPR000524">
    <property type="entry name" value="Tscrpt_reg_HTH_GntR"/>
</dbReference>
<dbReference type="Proteomes" id="UP000003157">
    <property type="component" value="Unassembled WGS sequence"/>
</dbReference>
<keyword evidence="6" id="KW-1185">Reference proteome</keyword>
<dbReference type="Pfam" id="PF00392">
    <property type="entry name" value="GntR"/>
    <property type="match status" value="2"/>
</dbReference>
<evidence type="ECO:0000313" key="6">
    <source>
        <dbReference type="Proteomes" id="UP000003157"/>
    </source>
</evidence>
<keyword evidence="2" id="KW-0238">DNA-binding</keyword>
<sequence length="473" mass="55495">MVIWLEKEHMLYMYVYRMVLSDIYNGKYQFQDKLPTLLELCKIYSVGRNTVRSALIQLQNDGYVIMQKGVQATVCFQLDSFENQRQYKQAIQDSRQMIIDIFETMEYLLPNISVVCLHRMTPEQFFELENKVNQFSIDCIKSEKEMIQELYNIYLYAFSILDNSLLNDLFITFMSSIYQPLVDTEDAHSELKRNIKLIQRTLKFLLKFANRQNDFMVKHIIAIMCKSNAKIALKYIDELCEDMDVQNEKQFVWVGYRNQDYLYVQVVLKILSAIQHQTYVKGISLPSIAKLSKQYDVSEKTVRKALDVLREYCVIETINGVGSIVIVDNHYDKSVLFNSPSFQENMKVFSESLELISLILPIMMMKVLESASYQDLVSIKDKTEADSLLTLEPLYDYVAAHCNPCLKTIFEELKKPMGWNIFVGRVVHYSAYDLKEHHNEYFNAILSRDTYRLCQIVDSIFRSSLKTLQLHMK</sequence>
<dbReference type="eggNOG" id="COG2186">
    <property type="taxonomic scope" value="Bacteria"/>
</dbReference>
<dbReference type="InterPro" id="IPR036388">
    <property type="entry name" value="WH-like_DNA-bd_sf"/>
</dbReference>
<dbReference type="SMART" id="SM00345">
    <property type="entry name" value="HTH_GNTR"/>
    <property type="match status" value="2"/>
</dbReference>
<accession>E7G5I8</accession>
<dbReference type="Gene3D" id="1.10.10.10">
    <property type="entry name" value="Winged helix-like DNA-binding domain superfamily/Winged helix DNA-binding domain"/>
    <property type="match status" value="2"/>
</dbReference>
<dbReference type="InterPro" id="IPR036390">
    <property type="entry name" value="WH_DNA-bd_sf"/>
</dbReference>
<gene>
    <name evidence="5" type="ORF">HMPREF9488_00026</name>
</gene>
<dbReference type="STRING" id="100884.GCA_000269565_01675"/>
<dbReference type="PANTHER" id="PTHR44846:SF12">
    <property type="entry name" value="HTH-TYPE TRANSCRIPTIONAL REGULATOR TRER"/>
    <property type="match status" value="1"/>
</dbReference>
<comment type="caution">
    <text evidence="5">The sequence shown here is derived from an EMBL/GenBank/DDBJ whole genome shotgun (WGS) entry which is preliminary data.</text>
</comment>
<dbReference type="PROSITE" id="PS50949">
    <property type="entry name" value="HTH_GNTR"/>
    <property type="match status" value="2"/>
</dbReference>
<evidence type="ECO:0000256" key="2">
    <source>
        <dbReference type="ARBA" id="ARBA00023125"/>
    </source>
</evidence>
<feature type="domain" description="HTH gntR-type" evidence="4">
    <location>
        <begin position="260"/>
        <end position="328"/>
    </location>
</feature>
<feature type="domain" description="HTH gntR-type" evidence="4">
    <location>
        <begin position="9"/>
        <end position="78"/>
    </location>
</feature>
<reference evidence="5 6" key="1">
    <citation type="submission" date="2010-12" db="EMBL/GenBank/DDBJ databases">
        <title>The Genome Sequence of Coprobacillus sp. strain 29_1.</title>
        <authorList>
            <consortium name="The Broad Institute Genome Sequencing Platform"/>
            <person name="Earl A."/>
            <person name="Ward D."/>
            <person name="Feldgarden M."/>
            <person name="Gevers D."/>
            <person name="Daigneault M."/>
            <person name="Sibley C.D."/>
            <person name="White A."/>
            <person name="Strauss J."/>
            <person name="Allen-Vercoe E."/>
            <person name="Young S.K."/>
            <person name="Zeng Q."/>
            <person name="Gargeya S."/>
            <person name="Fitzgerald M."/>
            <person name="Haas B."/>
            <person name="Abouelleil A."/>
            <person name="Alvarado L."/>
            <person name="Arachchi H.M."/>
            <person name="Berlin A."/>
            <person name="Brown A."/>
            <person name="Chapman S.B."/>
            <person name="Chen Z."/>
            <person name="Dunbar C."/>
            <person name="Freedman E."/>
            <person name="Gearin G."/>
            <person name="Gellesch M."/>
            <person name="Goldberg J."/>
            <person name="Griggs A."/>
            <person name="Gujja S."/>
            <person name="Heilman E."/>
            <person name="Heiman D."/>
            <person name="Howarth C."/>
            <person name="Larson L."/>
            <person name="Lui A."/>
            <person name="MacDonald P.J.P."/>
            <person name="Mehta T."/>
            <person name="Montmayeur A."/>
            <person name="Murphy C."/>
            <person name="Neiman D."/>
            <person name="Pearson M."/>
            <person name="Priest M."/>
            <person name="Roberts A."/>
            <person name="Saif S."/>
            <person name="Shea T."/>
            <person name="Shenoy N."/>
            <person name="Sisk P."/>
            <person name="Stolte C."/>
            <person name="Sykes S."/>
            <person name="White J."/>
            <person name="Yandava C."/>
            <person name="Nusbaum C."/>
            <person name="Birren B."/>
        </authorList>
    </citation>
    <scope>NUCLEOTIDE SEQUENCE [LARGE SCALE GENOMIC DNA]</scope>
    <source>
        <strain evidence="5 6">29_1</strain>
    </source>
</reference>
<dbReference type="SUPFAM" id="SSF46785">
    <property type="entry name" value="Winged helix' DNA-binding domain"/>
    <property type="match status" value="2"/>
</dbReference>
<dbReference type="PRINTS" id="PR00035">
    <property type="entry name" value="HTHGNTR"/>
</dbReference>
<keyword evidence="1" id="KW-0805">Transcription regulation</keyword>
<evidence type="ECO:0000256" key="1">
    <source>
        <dbReference type="ARBA" id="ARBA00023015"/>
    </source>
</evidence>